<dbReference type="Proteomes" id="UP000316621">
    <property type="component" value="Chromosome 6"/>
</dbReference>
<organism evidence="1 2">
    <name type="scientific">Papaver somniferum</name>
    <name type="common">Opium poppy</name>
    <dbReference type="NCBI Taxonomy" id="3469"/>
    <lineage>
        <taxon>Eukaryota</taxon>
        <taxon>Viridiplantae</taxon>
        <taxon>Streptophyta</taxon>
        <taxon>Embryophyta</taxon>
        <taxon>Tracheophyta</taxon>
        <taxon>Spermatophyta</taxon>
        <taxon>Magnoliopsida</taxon>
        <taxon>Ranunculales</taxon>
        <taxon>Papaveraceae</taxon>
        <taxon>Papaveroideae</taxon>
        <taxon>Papaver</taxon>
    </lineage>
</organism>
<accession>A0A4Y7K1B1</accession>
<protein>
    <submittedName>
        <fullName evidence="1">Uncharacterized protein</fullName>
    </submittedName>
</protein>
<keyword evidence="2" id="KW-1185">Reference proteome</keyword>
<reference evidence="1 2" key="1">
    <citation type="journal article" date="2018" name="Science">
        <title>The opium poppy genome and morphinan production.</title>
        <authorList>
            <person name="Guo L."/>
            <person name="Winzer T."/>
            <person name="Yang X."/>
            <person name="Li Y."/>
            <person name="Ning Z."/>
            <person name="He Z."/>
            <person name="Teodor R."/>
            <person name="Lu Y."/>
            <person name="Bowser T.A."/>
            <person name="Graham I.A."/>
            <person name="Ye K."/>
        </authorList>
    </citation>
    <scope>NUCLEOTIDE SEQUENCE [LARGE SCALE GENOMIC DNA]</scope>
    <source>
        <strain evidence="2">cv. HN1</strain>
        <tissue evidence="1">Leaves</tissue>
    </source>
</reference>
<proteinExistence type="predicted"/>
<dbReference type="EMBL" id="CM010720">
    <property type="protein sequence ID" value="RZC66031.1"/>
    <property type="molecule type" value="Genomic_DNA"/>
</dbReference>
<gene>
    <name evidence="1" type="ORF">C5167_009724</name>
</gene>
<dbReference type="Gramene" id="RZC66031">
    <property type="protein sequence ID" value="RZC66031"/>
    <property type="gene ID" value="C5167_009724"/>
</dbReference>
<dbReference type="AlphaFoldDB" id="A0A4Y7K1B1"/>
<name>A0A4Y7K1B1_PAPSO</name>
<evidence type="ECO:0000313" key="1">
    <source>
        <dbReference type="EMBL" id="RZC66031.1"/>
    </source>
</evidence>
<sequence>MCCYAIVTNPTVKIIFWTYNRRPHEANGENGGGYEVCKMELIRQISERSMMCGSNRINNWAFGELRFVSNQPQGT</sequence>
<evidence type="ECO:0000313" key="2">
    <source>
        <dbReference type="Proteomes" id="UP000316621"/>
    </source>
</evidence>